<protein>
    <submittedName>
        <fullName evidence="3">Regulatory protein AfsR</fullName>
    </submittedName>
</protein>
<dbReference type="SUPFAM" id="SSF48452">
    <property type="entry name" value="TPR-like"/>
    <property type="match status" value="3"/>
</dbReference>
<dbReference type="STRING" id="1300344.I598_2841"/>
<feature type="domain" description="Bacterial transcriptional activator" evidence="2">
    <location>
        <begin position="124"/>
        <end position="262"/>
    </location>
</feature>
<dbReference type="Pfam" id="PF13191">
    <property type="entry name" value="AAA_16"/>
    <property type="match status" value="1"/>
</dbReference>
<name>A0A168FRM5_9MICO</name>
<feature type="region of interest" description="Disordered" evidence="1">
    <location>
        <begin position="1002"/>
        <end position="1027"/>
    </location>
</feature>
<dbReference type="InterPro" id="IPR011990">
    <property type="entry name" value="TPR-like_helical_dom_sf"/>
</dbReference>
<dbReference type="SMART" id="SM01043">
    <property type="entry name" value="BTAD"/>
    <property type="match status" value="1"/>
</dbReference>
<dbReference type="InterPro" id="IPR041664">
    <property type="entry name" value="AAA_16"/>
</dbReference>
<evidence type="ECO:0000256" key="1">
    <source>
        <dbReference type="SAM" id="MobiDB-lite"/>
    </source>
</evidence>
<dbReference type="EMBL" id="CP014209">
    <property type="protein sequence ID" value="ANC32360.1"/>
    <property type="molecule type" value="Genomic_DNA"/>
</dbReference>
<feature type="region of interest" description="Disordered" evidence="1">
    <location>
        <begin position="268"/>
        <end position="313"/>
    </location>
</feature>
<feature type="compositionally biased region" description="Basic and acidic residues" evidence="1">
    <location>
        <begin position="289"/>
        <end position="299"/>
    </location>
</feature>
<dbReference type="InterPro" id="IPR036388">
    <property type="entry name" value="WH-like_DNA-bd_sf"/>
</dbReference>
<dbReference type="Gene3D" id="1.25.40.10">
    <property type="entry name" value="Tetratricopeptide repeat domain"/>
    <property type="match status" value="2"/>
</dbReference>
<feature type="compositionally biased region" description="Pro residues" evidence="1">
    <location>
        <begin position="276"/>
        <end position="286"/>
    </location>
</feature>
<dbReference type="AlphaFoldDB" id="A0A168FRM5"/>
<dbReference type="KEGG" id="ido:I598_2841"/>
<feature type="compositionally biased region" description="Low complexity" evidence="1">
    <location>
        <begin position="539"/>
        <end position="548"/>
    </location>
</feature>
<evidence type="ECO:0000259" key="2">
    <source>
        <dbReference type="SMART" id="SM01043"/>
    </source>
</evidence>
<dbReference type="Gene3D" id="3.40.50.300">
    <property type="entry name" value="P-loop containing nucleotide triphosphate hydrolases"/>
    <property type="match status" value="1"/>
</dbReference>
<dbReference type="PANTHER" id="PTHR35807:SF2">
    <property type="entry name" value="TRANSCRIPTIONAL ACTIVATOR DOMAIN"/>
    <property type="match status" value="1"/>
</dbReference>
<gene>
    <name evidence="3" type="primary">afsR_2</name>
    <name evidence="3" type="ORF">I598_2841</name>
</gene>
<dbReference type="PATRIC" id="fig|1300344.3.peg.2859"/>
<dbReference type="Pfam" id="PF03704">
    <property type="entry name" value="BTAD"/>
    <property type="match status" value="1"/>
</dbReference>
<evidence type="ECO:0000313" key="4">
    <source>
        <dbReference type="Proteomes" id="UP000076794"/>
    </source>
</evidence>
<proteinExistence type="predicted"/>
<feature type="region of interest" description="Disordered" evidence="1">
    <location>
        <begin position="533"/>
        <end position="556"/>
    </location>
</feature>
<dbReference type="InterPro" id="IPR051677">
    <property type="entry name" value="AfsR-DnrI-RedD_regulator"/>
</dbReference>
<dbReference type="SUPFAM" id="SSF52540">
    <property type="entry name" value="P-loop containing nucleoside triphosphate hydrolases"/>
    <property type="match status" value="1"/>
</dbReference>
<evidence type="ECO:0000313" key="3">
    <source>
        <dbReference type="EMBL" id="ANC32360.1"/>
    </source>
</evidence>
<dbReference type="RefSeq" id="WP_068203492.1">
    <property type="nucleotide sequence ID" value="NZ_CP014209.1"/>
</dbReference>
<dbReference type="PANTHER" id="PTHR35807">
    <property type="entry name" value="TRANSCRIPTIONAL REGULATOR REDD-RELATED"/>
    <property type="match status" value="1"/>
</dbReference>
<keyword evidence="4" id="KW-1185">Reference proteome</keyword>
<accession>A0A168FRM5</accession>
<reference evidence="3 4" key="1">
    <citation type="submission" date="2016-01" db="EMBL/GenBank/DDBJ databases">
        <title>Complete genome sequence of a soil Actinobacterium, Isoptericola dokdonensis DS-3.</title>
        <authorList>
            <person name="Kwon S.-K."/>
            <person name="Kim J.F."/>
        </authorList>
    </citation>
    <scope>NUCLEOTIDE SEQUENCE [LARGE SCALE GENOMIC DNA]</scope>
    <source>
        <strain evidence="3 4">DS-3</strain>
    </source>
</reference>
<sequence>MTARPATGAAPGGPSPAPLLRLHLLGGFRVTRDGGPELPERWPRPGARALVKLLAVVPDHRLHREQAIDVCWPDADPSAAVGSLRVALHAARHAIEPELAPRAASSYLVADGALLRLDPQRVWIDADHAEEVALAALAGGSAADLAAALEEFVGELLPEDRYATWAQARRDRLGALRDQVRLALAAAHLRAGDLASAVARAEQVLADHPAEEPAHQVLIEAYLRQGLRRRAVYQYHACREALDAELGVRPGPETERLHGLALAAAPVGAPSATTPLPAPLRAPDPSPLRGRDTAVDRLGEPAGPPVRVLSGEPGVGKTRLVTEVARRAAADGATVLWGGGHEAEGHTPYGAFAEALDGWLAEQDATARARVGAEHPELAALLPSLGRTDAVRRSPEEERDRLFRATAALLDDLASVRPVLVVLDDLHAADAGSFQLLGHLARHASRNAGRLRFLVTLREEELPEGDARRTGMLSLARAGLAVEEEVARLDRDACLAVAADVTGPAGGDPDHLARVWELSLGNPLFAAELARAGGRDDVPGTPGSGTETEPGDAGATPAGVRRVVAERLGRLDGDARRVVEALAVAGADAALTEVLDVAASGLHPPLTGAAAADAVERALAAAVVEERAVVVGGRTETGLAFRHPLVRLTCYERLSGVRRRLLHAAYARTVLRRRPDDVDTLAGHLARADDPRAAEYLRRAAERAAALYANDTADRYYRDLVARLDADAARARLDHAQVLRRMGQFDQAADVLRPALAELSRRGDDDGAVLAAARLAEMVVRTGDLDHGRQVLDRYAPAAGTAPEPATAHHLSRSALENKQGRYGAALAAADRALAAARGVPGAPGVGLVARAHAQRATNLGLSGRVDEAQAAAAQALPRAEEFGDPTLLGSVLSTCRENARRAGRLTEAVRIGRRALDLVAGSGDPVSAAFERANLAELHLLLGEVDVARTLAEEAVTGAEGEAGWILPYALIALGRVRAATGDPDDAARLYGRAAESAERLADRQAQREASAALSGLDRPSVEPPG</sequence>
<dbReference type="OrthoDB" id="3294840at2"/>
<organism evidence="3 4">
    <name type="scientific">Isoptericola dokdonensis DS-3</name>
    <dbReference type="NCBI Taxonomy" id="1300344"/>
    <lineage>
        <taxon>Bacteria</taxon>
        <taxon>Bacillati</taxon>
        <taxon>Actinomycetota</taxon>
        <taxon>Actinomycetes</taxon>
        <taxon>Micrococcales</taxon>
        <taxon>Promicromonosporaceae</taxon>
        <taxon>Isoptericola</taxon>
    </lineage>
</organism>
<dbReference type="InterPro" id="IPR027417">
    <property type="entry name" value="P-loop_NTPase"/>
</dbReference>
<dbReference type="Proteomes" id="UP000076794">
    <property type="component" value="Chromosome"/>
</dbReference>
<dbReference type="InterPro" id="IPR005158">
    <property type="entry name" value="BTAD"/>
</dbReference>
<dbReference type="Gene3D" id="1.10.10.10">
    <property type="entry name" value="Winged helix-like DNA-binding domain superfamily/Winged helix DNA-binding domain"/>
    <property type="match status" value="1"/>
</dbReference>